<dbReference type="SUPFAM" id="SSF54814">
    <property type="entry name" value="Prokaryotic type KH domain (KH-domain type II)"/>
    <property type="match status" value="2"/>
</dbReference>
<feature type="domain" description="KH type-2" evidence="7">
    <location>
        <begin position="18"/>
        <end position="72"/>
    </location>
</feature>
<dbReference type="RefSeq" id="WP_011998282.1">
    <property type="nucleotide sequence ID" value="NC_009776.1"/>
</dbReference>
<comment type="similarity">
    <text evidence="6">Belongs to the NusA family.</text>
</comment>
<evidence type="ECO:0000313" key="9">
    <source>
        <dbReference type="EMBL" id="ABU81430.1"/>
    </source>
</evidence>
<dbReference type="PANTHER" id="PTHR22648:SF0">
    <property type="entry name" value="TRANSCRIPTION TERMINATION_ANTITERMINATION PROTEIN NUSA"/>
    <property type="match status" value="1"/>
</dbReference>
<comment type="subcellular location">
    <subcellularLocation>
        <location evidence="6">Cytoplasm</location>
    </subcellularLocation>
</comment>
<dbReference type="AlphaFoldDB" id="A8A928"/>
<dbReference type="InterPro" id="IPR058582">
    <property type="entry name" value="KH_NusA_2nd"/>
</dbReference>
<dbReference type="KEGG" id="iho:Igni_0246"/>
<dbReference type="Gene3D" id="3.30.300.20">
    <property type="match status" value="2"/>
</dbReference>
<dbReference type="HOGENOM" id="CLU_131906_0_0_2"/>
<keyword evidence="3" id="KW-0694">RNA-binding</keyword>
<dbReference type="InterPro" id="IPR004044">
    <property type="entry name" value="KH_dom_type_2"/>
</dbReference>
<keyword evidence="10" id="KW-1185">Reference proteome</keyword>
<evidence type="ECO:0000256" key="1">
    <source>
        <dbReference type="ARBA" id="ARBA00022472"/>
    </source>
</evidence>
<gene>
    <name evidence="6" type="primary">nusA</name>
    <name evidence="9" type="ordered locus">Igni_0246</name>
</gene>
<proteinExistence type="inferred from homology"/>
<keyword evidence="4 6" id="KW-0805">Transcription regulation</keyword>
<evidence type="ECO:0000259" key="8">
    <source>
        <dbReference type="Pfam" id="PF26594"/>
    </source>
</evidence>
<dbReference type="HAMAP" id="MF_00945_A">
    <property type="entry name" value="NusA_A"/>
    <property type="match status" value="1"/>
</dbReference>
<evidence type="ECO:0000256" key="4">
    <source>
        <dbReference type="ARBA" id="ARBA00023015"/>
    </source>
</evidence>
<evidence type="ECO:0000256" key="6">
    <source>
        <dbReference type="HAMAP-Rule" id="MF_00945"/>
    </source>
</evidence>
<organism evidence="9 10">
    <name type="scientific">Ignicoccus hospitalis (strain KIN4/I / DSM 18386 / JCM 14125)</name>
    <dbReference type="NCBI Taxonomy" id="453591"/>
    <lineage>
        <taxon>Archaea</taxon>
        <taxon>Thermoproteota</taxon>
        <taxon>Thermoprotei</taxon>
        <taxon>Desulfurococcales</taxon>
        <taxon>Desulfurococcaceae</taxon>
        <taxon>Ignicoccus</taxon>
    </lineage>
</organism>
<dbReference type="eggNOG" id="arCOG01760">
    <property type="taxonomic scope" value="Archaea"/>
</dbReference>
<comment type="function">
    <text evidence="6">Participates in transcription termination.</text>
</comment>
<dbReference type="GO" id="GO:0006353">
    <property type="term" value="P:DNA-templated transcription termination"/>
    <property type="evidence" value="ECO:0007669"/>
    <property type="project" value="UniProtKB-UniRule"/>
</dbReference>
<dbReference type="CDD" id="cd22531">
    <property type="entry name" value="KH-II_NusA_arch_rpt2"/>
    <property type="match status" value="1"/>
</dbReference>
<keyword evidence="5 6" id="KW-0804">Transcription</keyword>
<dbReference type="OrthoDB" id="4116at2157"/>
<evidence type="ECO:0000256" key="5">
    <source>
        <dbReference type="ARBA" id="ARBA00023163"/>
    </source>
</evidence>
<evidence type="ECO:0000259" key="7">
    <source>
        <dbReference type="Pfam" id="PF07650"/>
    </source>
</evidence>
<reference evidence="9 10" key="1">
    <citation type="journal article" date="2008" name="Genome Biol.">
        <title>A genomic analysis of the archaeal system Ignicoccus hospitalis-Nanoarchaeum equitans.</title>
        <authorList>
            <person name="Podar M."/>
            <person name="Anderson I."/>
            <person name="Makarova K.S."/>
            <person name="Elkins J.G."/>
            <person name="Ivanova N."/>
            <person name="Wall M.A."/>
            <person name="Lykidis A."/>
            <person name="Mavromatis K."/>
            <person name="Sun H."/>
            <person name="Hudson M.E."/>
            <person name="Chen W."/>
            <person name="Deciu C."/>
            <person name="Hutchison D."/>
            <person name="Eads J.R."/>
            <person name="Anderson A."/>
            <person name="Fernandes F."/>
            <person name="Szeto E."/>
            <person name="Lapidus A."/>
            <person name="Kyrpides N.C."/>
            <person name="Saier M.H.Jr."/>
            <person name="Richardson P.M."/>
            <person name="Rachel R."/>
            <person name="Huber H."/>
            <person name="Eisen J.A."/>
            <person name="Koonin E.V."/>
            <person name="Keller M."/>
            <person name="Stetter K.O."/>
        </authorList>
    </citation>
    <scope>NUCLEOTIDE SEQUENCE [LARGE SCALE GENOMIC DNA]</scope>
    <source>
        <strain evidence="10">KIN4/I / DSM 18386 / JCM 14125</strain>
    </source>
</reference>
<name>A8A928_IGNH4</name>
<dbReference type="NCBIfam" id="TIGR01952">
    <property type="entry name" value="nusA_arch"/>
    <property type="match status" value="1"/>
</dbReference>
<evidence type="ECO:0000256" key="2">
    <source>
        <dbReference type="ARBA" id="ARBA00022490"/>
    </source>
</evidence>
<sequence>MPDIVLTPEEFRYMQTFATLTGVTPVDCIVDPTFDRIIFLVKPEDVGRAIGKRGFMVRKLKEILKKQIEIVPYSDNIEEMVKNALAPARVIGVRVSKTPKGKVVYARVNPKDKGVAIGKEGRNVAKARLILKRHFDVDSLVVV</sequence>
<evidence type="ECO:0000313" key="10">
    <source>
        <dbReference type="Proteomes" id="UP000000262"/>
    </source>
</evidence>
<dbReference type="GeneID" id="5562790"/>
<protein>
    <recommendedName>
        <fullName evidence="6">Probable transcription termination protein NusA</fullName>
    </recommendedName>
</protein>
<dbReference type="InterPro" id="IPR009019">
    <property type="entry name" value="KH_sf_prok-type"/>
</dbReference>
<keyword evidence="1 6" id="KW-0806">Transcription termination</keyword>
<dbReference type="Pfam" id="PF26594">
    <property type="entry name" value="KH_NusA_2nd"/>
    <property type="match status" value="1"/>
</dbReference>
<dbReference type="PhylomeDB" id="A8A928"/>
<accession>A8A928</accession>
<dbReference type="GO" id="GO:0031564">
    <property type="term" value="P:transcription antitermination"/>
    <property type="evidence" value="ECO:0007669"/>
    <property type="project" value="InterPro"/>
</dbReference>
<dbReference type="GO" id="GO:0005829">
    <property type="term" value="C:cytosol"/>
    <property type="evidence" value="ECO:0007669"/>
    <property type="project" value="TreeGrafter"/>
</dbReference>
<dbReference type="CDD" id="cd22530">
    <property type="entry name" value="KH-II_NusA_arch_rpt1"/>
    <property type="match status" value="1"/>
</dbReference>
<evidence type="ECO:0000256" key="3">
    <source>
        <dbReference type="ARBA" id="ARBA00022884"/>
    </source>
</evidence>
<feature type="domain" description="NusA-like second KH" evidence="8">
    <location>
        <begin position="77"/>
        <end position="139"/>
    </location>
</feature>
<dbReference type="STRING" id="453591.Igni_0246"/>
<dbReference type="Pfam" id="PF07650">
    <property type="entry name" value="KH_2"/>
    <property type="match status" value="1"/>
</dbReference>
<dbReference type="InterPro" id="IPR010212">
    <property type="entry name" value="NusA_arc"/>
</dbReference>
<dbReference type="PANTHER" id="PTHR22648">
    <property type="entry name" value="TRANSCRIPTION TERMINATION FACTOR NUSA"/>
    <property type="match status" value="1"/>
</dbReference>
<dbReference type="GO" id="GO:0003723">
    <property type="term" value="F:RNA binding"/>
    <property type="evidence" value="ECO:0007669"/>
    <property type="project" value="UniProtKB-KW"/>
</dbReference>
<dbReference type="InterPro" id="IPR030842">
    <property type="entry name" value="TF_NusA_bacterial"/>
</dbReference>
<dbReference type="InterPro" id="IPR015946">
    <property type="entry name" value="KH_dom-like_a/b"/>
</dbReference>
<dbReference type="Proteomes" id="UP000000262">
    <property type="component" value="Chromosome"/>
</dbReference>
<keyword evidence="2 6" id="KW-0963">Cytoplasm</keyword>
<dbReference type="EMBL" id="CP000816">
    <property type="protein sequence ID" value="ABU81430.1"/>
    <property type="molecule type" value="Genomic_DNA"/>
</dbReference>